<dbReference type="InterPro" id="IPR011832">
    <property type="entry name" value="GlgDAde_trans"/>
</dbReference>
<dbReference type="NCBIfam" id="TIGR02092">
    <property type="entry name" value="glgD"/>
    <property type="match status" value="1"/>
</dbReference>
<evidence type="ECO:0000313" key="5">
    <source>
        <dbReference type="EMBL" id="SQA17175.1"/>
    </source>
</evidence>
<dbReference type="CDD" id="cd04651">
    <property type="entry name" value="LbH_G1P_AT_C"/>
    <property type="match status" value="1"/>
</dbReference>
<dbReference type="AlphaFoldDB" id="A0A076Z0A6"/>
<dbReference type="Proteomes" id="UP000255140">
    <property type="component" value="Unassembled WGS sequence"/>
</dbReference>
<evidence type="ECO:0000259" key="3">
    <source>
        <dbReference type="Pfam" id="PF00483"/>
    </source>
</evidence>
<feature type="domain" description="Glucose-1-phosphate adenylyltransferase/Bifunctional protein GlmU-like C-terminal hexapeptide" evidence="4">
    <location>
        <begin position="284"/>
        <end position="354"/>
    </location>
</feature>
<comment type="similarity">
    <text evidence="1">Belongs to the bacterial/plant glucose-1-phosphate adenylyltransferase family.</text>
</comment>
<dbReference type="Gene3D" id="3.90.550.10">
    <property type="entry name" value="Spore Coat Polysaccharide Biosynthesis Protein SpsA, Chain A"/>
    <property type="match status" value="1"/>
</dbReference>
<organism evidence="5 7">
    <name type="scientific">Streptococcus agalactiae</name>
    <dbReference type="NCBI Taxonomy" id="1311"/>
    <lineage>
        <taxon>Bacteria</taxon>
        <taxon>Bacillati</taxon>
        <taxon>Bacillota</taxon>
        <taxon>Bacilli</taxon>
        <taxon>Lactobacillales</taxon>
        <taxon>Streptococcaceae</taxon>
        <taxon>Streptococcus</taxon>
    </lineage>
</organism>
<dbReference type="Gene3D" id="2.160.10.10">
    <property type="entry name" value="Hexapeptide repeat proteins"/>
    <property type="match status" value="1"/>
</dbReference>
<dbReference type="InterPro" id="IPR011831">
    <property type="entry name" value="ADP-Glc_PPase"/>
</dbReference>
<dbReference type="Pfam" id="PF00483">
    <property type="entry name" value="NTP_transferase"/>
    <property type="match status" value="1"/>
</dbReference>
<dbReference type="Proteomes" id="UP000250200">
    <property type="component" value="Unassembled WGS sequence"/>
</dbReference>
<dbReference type="EMBL" id="UHEW01000005">
    <property type="protein sequence ID" value="SUN29427.1"/>
    <property type="molecule type" value="Genomic_DNA"/>
</dbReference>
<feature type="domain" description="Nucleotidyl transferase" evidence="3">
    <location>
        <begin position="22"/>
        <end position="256"/>
    </location>
</feature>
<dbReference type="InterPro" id="IPR056818">
    <property type="entry name" value="GlmU/GlgC-like_hexapep"/>
</dbReference>
<dbReference type="EC" id="2.7.7.27" evidence="5"/>
<evidence type="ECO:0000256" key="1">
    <source>
        <dbReference type="ARBA" id="ARBA00010443"/>
    </source>
</evidence>
<proteinExistence type="inferred from homology"/>
<evidence type="ECO:0000259" key="4">
    <source>
        <dbReference type="Pfam" id="PF24894"/>
    </source>
</evidence>
<keyword evidence="2" id="KW-0320">Glycogen biosynthesis</keyword>
<dbReference type="Pfam" id="PF24894">
    <property type="entry name" value="Hexapep_GlmU"/>
    <property type="match status" value="1"/>
</dbReference>
<evidence type="ECO:0000313" key="8">
    <source>
        <dbReference type="Proteomes" id="UP000255140"/>
    </source>
</evidence>
<sequence>MKIDKYTAILGNTVSYPDMHSLTDNRPLASLPFDGKYRLIDFQLSSLANAGVRSIYGIFRGNNVRSVFDHIRSGREWGLGTLLSHYSLGFYDTDDDTRTVKGDYYDQILTYLRRSGSDQTIYMSCDMLCNIDLSQVIHLHNANGAQATVVYKKMPRSAIAEANQVLTIDESDHVVSLGKAVDNDDNQKMSAEIYVINTPWLIEKMEEEAQNNEPRKLRFLLRDLIVESNALAFEYTGYLSNISSIKSYYDANMDMLTPNKFYSLFFSNQKVYTKVKNEEATYFDKQSNVSNSQLASGSIIKGYLDHSIVSRNCLLEKGTRVVNSIIFPKVKIGEGATIENTIIDKCVKVAPGVTLKGSLDKPLVIPKFSEINEDIIQ</sequence>
<dbReference type="EMBL" id="UAVB01000001">
    <property type="protein sequence ID" value="SQA17175.1"/>
    <property type="molecule type" value="Genomic_DNA"/>
</dbReference>
<dbReference type="GO" id="GO:0005978">
    <property type="term" value="P:glycogen biosynthetic process"/>
    <property type="evidence" value="ECO:0007669"/>
    <property type="project" value="UniProtKB-KW"/>
</dbReference>
<accession>A0A076Z0A6</accession>
<gene>
    <name evidence="5" type="primary">glgC_1</name>
    <name evidence="5" type="ORF">NCTC8181_00091</name>
    <name evidence="6" type="ORF">NCTC9828_01717</name>
</gene>
<dbReference type="GO" id="GO:0008878">
    <property type="term" value="F:glucose-1-phosphate adenylyltransferase activity"/>
    <property type="evidence" value="ECO:0007669"/>
    <property type="project" value="UniProtKB-EC"/>
</dbReference>
<name>A0A076Z0A6_STRAG</name>
<protein>
    <submittedName>
        <fullName evidence="5">Glycogen biosynthesis protein GlgD, glucose-1-phosphate adenylyltransferase family</fullName>
        <ecNumber evidence="5">2.7.7.27</ecNumber>
    </submittedName>
</protein>
<evidence type="ECO:0000313" key="7">
    <source>
        <dbReference type="Proteomes" id="UP000250200"/>
    </source>
</evidence>
<comment type="caution">
    <text evidence="5">The sequence shown here is derived from an EMBL/GenBank/DDBJ whole genome shotgun (WGS) entry which is preliminary data.</text>
</comment>
<dbReference type="RefSeq" id="WP_000687080.1">
    <property type="nucleotide sequence ID" value="NZ_CAACXY010000016.1"/>
</dbReference>
<dbReference type="PANTHER" id="PTHR43523">
    <property type="entry name" value="GLUCOSE-1-PHOSPHATE ADENYLYLTRANSFERASE-RELATED"/>
    <property type="match status" value="1"/>
</dbReference>
<evidence type="ECO:0000256" key="2">
    <source>
        <dbReference type="ARBA" id="ARBA00023056"/>
    </source>
</evidence>
<dbReference type="SUPFAM" id="SSF53448">
    <property type="entry name" value="Nucleotide-diphospho-sugar transferases"/>
    <property type="match status" value="1"/>
</dbReference>
<dbReference type="SUPFAM" id="SSF51161">
    <property type="entry name" value="Trimeric LpxA-like enzymes"/>
    <property type="match status" value="1"/>
</dbReference>
<keyword evidence="5" id="KW-0548">Nucleotidyltransferase</keyword>
<dbReference type="InterPro" id="IPR029044">
    <property type="entry name" value="Nucleotide-diphossugar_trans"/>
</dbReference>
<dbReference type="InterPro" id="IPR005835">
    <property type="entry name" value="NTP_transferase_dom"/>
</dbReference>
<dbReference type="PANTHER" id="PTHR43523:SF6">
    <property type="entry name" value="GLYCOGEN BIOSYNTHESIS PROTEIN GLGD"/>
    <property type="match status" value="1"/>
</dbReference>
<evidence type="ECO:0000313" key="6">
    <source>
        <dbReference type="EMBL" id="SUN29427.1"/>
    </source>
</evidence>
<dbReference type="InterPro" id="IPR011004">
    <property type="entry name" value="Trimer_LpxA-like_sf"/>
</dbReference>
<reference evidence="7 8" key="1">
    <citation type="submission" date="2018-06" db="EMBL/GenBank/DDBJ databases">
        <authorList>
            <consortium name="Pathogen Informatics"/>
            <person name="Doyle S."/>
        </authorList>
    </citation>
    <scope>NUCLEOTIDE SEQUENCE [LARGE SCALE GENOMIC DNA]</scope>
    <source>
        <strain evidence="5 7">NCTC8181</strain>
        <strain evidence="6 8">NCTC9828</strain>
    </source>
</reference>
<keyword evidence="5" id="KW-0808">Transferase</keyword>